<accession>A0ABQ3J6L7</accession>
<comment type="caution">
    <text evidence="3">The sequence shown here is derived from an EMBL/GenBank/DDBJ whole genome shotgun (WGS) entry which is preliminary data.</text>
</comment>
<feature type="transmembrane region" description="Helical" evidence="2">
    <location>
        <begin position="126"/>
        <end position="147"/>
    </location>
</feature>
<dbReference type="InterPro" id="IPR050445">
    <property type="entry name" value="Bact_polysacc_biosynth/exp"/>
</dbReference>
<evidence type="ECO:0000313" key="4">
    <source>
        <dbReference type="Proteomes" id="UP000609802"/>
    </source>
</evidence>
<dbReference type="Proteomes" id="UP000609802">
    <property type="component" value="Unassembled WGS sequence"/>
</dbReference>
<dbReference type="PANTHER" id="PTHR32309:SF13">
    <property type="entry name" value="FERRIC ENTEROBACTIN TRANSPORT PROTEIN FEPE"/>
    <property type="match status" value="1"/>
</dbReference>
<keyword evidence="2" id="KW-0812">Transmembrane</keyword>
<dbReference type="PANTHER" id="PTHR32309">
    <property type="entry name" value="TYROSINE-PROTEIN KINASE"/>
    <property type="match status" value="1"/>
</dbReference>
<feature type="compositionally biased region" description="Low complexity" evidence="1">
    <location>
        <begin position="88"/>
        <end position="100"/>
    </location>
</feature>
<reference evidence="4" key="1">
    <citation type="journal article" date="2019" name="Int. J. Syst. Evol. Microbiol.">
        <title>The Global Catalogue of Microorganisms (GCM) 10K type strain sequencing project: providing services to taxonomists for standard genome sequencing and annotation.</title>
        <authorList>
            <consortium name="The Broad Institute Genomics Platform"/>
            <consortium name="The Broad Institute Genome Sequencing Center for Infectious Disease"/>
            <person name="Wu L."/>
            <person name="Ma J."/>
        </authorList>
    </citation>
    <scope>NUCLEOTIDE SEQUENCE [LARGE SCALE GENOMIC DNA]</scope>
    <source>
        <strain evidence="4">KCTC 42443</strain>
    </source>
</reference>
<keyword evidence="2" id="KW-0472">Membrane</keyword>
<protein>
    <recommendedName>
        <fullName evidence="5">Sugar transporter</fullName>
    </recommendedName>
</protein>
<feature type="transmembrane region" description="Helical" evidence="2">
    <location>
        <begin position="456"/>
        <end position="480"/>
    </location>
</feature>
<feature type="region of interest" description="Disordered" evidence="1">
    <location>
        <begin position="1"/>
        <end position="109"/>
    </location>
</feature>
<evidence type="ECO:0000313" key="3">
    <source>
        <dbReference type="EMBL" id="GHF05255.1"/>
    </source>
</evidence>
<name>A0ABQ3J6L7_9RHOB</name>
<sequence>MVVAQHYENGVCEGYPMNKPEAAKIDTQAAQPGSADGDMQSSDTSPDRQAAATPAASTPDAPATSGDTPRTDAEHDTDQKANQGAVTPAPQAQAAKAAPKSETPKEPKVMVAPMAQPARIKPRHRAVMASFFVVVLLPLLFAAWYLYARALDQYVSYVAFTVRSEDVSSASDLLGGLSAFGSGGSEDTDILYEFIQSRELVSIIDDEIDLRSIYAASYETDPYFSFDPEGTIEDLAEYWSRVVKIFYDSGTGLIEVRVHAFHPQTAKDIAERIFDRSSAMINDLSADARADATRYASEELDFAVERLKEARQAITEFRSRNQIVDPAAEIGGQTGLMSALQAKLSDALITFDLLRESAGANDPRMAQAELRIEVIRERIEEERLKYGADSSAERNFSTLVGEYERLAVEREFAEQTYLAALAALDSAKIEAQRQSRYLAAYIKPTLAERAEYPQKALMLGVLGAFLLFTWAIGVLIFYAIKDRR</sequence>
<dbReference type="EMBL" id="BNCH01000007">
    <property type="protein sequence ID" value="GHF05255.1"/>
    <property type="molecule type" value="Genomic_DNA"/>
</dbReference>
<proteinExistence type="predicted"/>
<evidence type="ECO:0000256" key="1">
    <source>
        <dbReference type="SAM" id="MobiDB-lite"/>
    </source>
</evidence>
<keyword evidence="4" id="KW-1185">Reference proteome</keyword>
<organism evidence="3 4">
    <name type="scientific">Aliiroseovarius zhejiangensis</name>
    <dbReference type="NCBI Taxonomy" id="1632025"/>
    <lineage>
        <taxon>Bacteria</taxon>
        <taxon>Pseudomonadati</taxon>
        <taxon>Pseudomonadota</taxon>
        <taxon>Alphaproteobacteria</taxon>
        <taxon>Rhodobacterales</taxon>
        <taxon>Paracoccaceae</taxon>
        <taxon>Aliiroseovarius</taxon>
    </lineage>
</organism>
<evidence type="ECO:0000256" key="2">
    <source>
        <dbReference type="SAM" id="Phobius"/>
    </source>
</evidence>
<evidence type="ECO:0008006" key="5">
    <source>
        <dbReference type="Google" id="ProtNLM"/>
    </source>
</evidence>
<keyword evidence="2" id="KW-1133">Transmembrane helix</keyword>
<feature type="compositionally biased region" description="Basic and acidic residues" evidence="1">
    <location>
        <begin position="69"/>
        <end position="79"/>
    </location>
</feature>
<gene>
    <name evidence="3" type="ORF">GCM10016455_28160</name>
</gene>
<feature type="compositionally biased region" description="Low complexity" evidence="1">
    <location>
        <begin position="50"/>
        <end position="65"/>
    </location>
</feature>